<feature type="domain" description="SpoVR-like C-terminal" evidence="2">
    <location>
        <begin position="393"/>
        <end position="444"/>
    </location>
</feature>
<protein>
    <submittedName>
        <fullName evidence="3">Stage V sporulation protein R</fullName>
    </submittedName>
</protein>
<dbReference type="Pfam" id="PF04293">
    <property type="entry name" value="SpoVR"/>
    <property type="match status" value="1"/>
</dbReference>
<dbReference type="OrthoDB" id="9784270at2"/>
<dbReference type="Pfam" id="PF24755">
    <property type="entry name" value="SpoVR_C"/>
    <property type="match status" value="1"/>
</dbReference>
<dbReference type="STRING" id="126156.SAMN05421670_1672"/>
<dbReference type="Proteomes" id="UP000198734">
    <property type="component" value="Unassembled WGS sequence"/>
</dbReference>
<dbReference type="AlphaFoldDB" id="A0A1I5XRB3"/>
<dbReference type="RefSeq" id="WP_093536096.1">
    <property type="nucleotide sequence ID" value="NZ_FOXU01000002.1"/>
</dbReference>
<dbReference type="InterPro" id="IPR007390">
    <property type="entry name" value="Spore_V_R"/>
</dbReference>
<keyword evidence="4" id="KW-1185">Reference proteome</keyword>
<evidence type="ECO:0000313" key="4">
    <source>
        <dbReference type="Proteomes" id="UP000198734"/>
    </source>
</evidence>
<dbReference type="PANTHER" id="PTHR30029">
    <property type="entry name" value="STAGE V SPORULATION PROTEIN R"/>
    <property type="match status" value="1"/>
</dbReference>
<dbReference type="PANTHER" id="PTHR30029:SF2">
    <property type="entry name" value="STAGE V SPORULATION PROTEIN R"/>
    <property type="match status" value="1"/>
</dbReference>
<evidence type="ECO:0000313" key="3">
    <source>
        <dbReference type="EMBL" id="SFQ34440.1"/>
    </source>
</evidence>
<sequence>MEKKLQHAIAEITEIATAFGLDTYPMRYEICPADIIYTFGAYGMPTRFAHWSFGKQFHKMKMQYDFGLSQIYELVINSDPCYAFLLDTNSLIQNKLIIAHVLAHCDFFKHNVRFSNTRRDMVESMTATAERIAEYERLYGKDEVESFLDAVLAIQEHIDPSIMRPKLPVYEDEEEVDVIRKTDYDDLWKLDHREDKSKLVLPYRKKFPPKPEKDLLLFIEEYSSELEDWQRDILTMMREEMLYFWPQLETKIMNEGWASYWHQRILREMDLTSDETIEFAKLNANVVQPSKTGINPYYLGVKIFEDIENRYNNPTAEMKDLGIKANSGREKMFEVREIESDISFIRNYLTKDLVKQEDLYLFEKKNGNYEITDKDYENVRDQLVSMRVNGSFPYIVVENGDYMRLGELYLRHGFEGTELDPHYLENVLPYIYQLWGRTIHMETVVDEKQVLYTFDGKKVSKMNM</sequence>
<accession>A0A1I5XRB3</accession>
<dbReference type="InterPro" id="IPR057008">
    <property type="entry name" value="SpoVR-like_C"/>
</dbReference>
<evidence type="ECO:0000259" key="1">
    <source>
        <dbReference type="Pfam" id="PF04293"/>
    </source>
</evidence>
<dbReference type="EMBL" id="FOXU01000002">
    <property type="protein sequence ID" value="SFQ34440.1"/>
    <property type="molecule type" value="Genomic_DNA"/>
</dbReference>
<proteinExistence type="predicted"/>
<name>A0A1I5XRB3_9BACI</name>
<gene>
    <name evidence="3" type="ORF">SAMN05421670_1672</name>
</gene>
<feature type="domain" description="SpoVR protein-like N-terminal" evidence="1">
    <location>
        <begin position="3"/>
        <end position="390"/>
    </location>
</feature>
<evidence type="ECO:0000259" key="2">
    <source>
        <dbReference type="Pfam" id="PF24755"/>
    </source>
</evidence>
<dbReference type="InterPro" id="IPR056174">
    <property type="entry name" value="SpoVR_N"/>
</dbReference>
<organism evidence="3 4">
    <name type="scientific">Psychrobacillus psychrotolerans</name>
    <dbReference type="NCBI Taxonomy" id="126156"/>
    <lineage>
        <taxon>Bacteria</taxon>
        <taxon>Bacillati</taxon>
        <taxon>Bacillota</taxon>
        <taxon>Bacilli</taxon>
        <taxon>Bacillales</taxon>
        <taxon>Bacillaceae</taxon>
        <taxon>Psychrobacillus</taxon>
    </lineage>
</organism>
<reference evidence="4" key="1">
    <citation type="submission" date="2016-10" db="EMBL/GenBank/DDBJ databases">
        <authorList>
            <person name="Varghese N."/>
            <person name="Submissions S."/>
        </authorList>
    </citation>
    <scope>NUCLEOTIDE SEQUENCE [LARGE SCALE GENOMIC DNA]</scope>
    <source>
        <strain evidence="4">DSM 11706</strain>
    </source>
</reference>